<proteinExistence type="predicted"/>
<reference evidence="3 4" key="1">
    <citation type="submission" date="2019-12" db="EMBL/GenBank/DDBJ databases">
        <title>Draft genome sequence of the ascomycete Xylaria multiplex DSM 110363.</title>
        <authorList>
            <person name="Buettner E."/>
            <person name="Kellner H."/>
        </authorList>
    </citation>
    <scope>NUCLEOTIDE SEQUENCE [LARGE SCALE GENOMIC DNA]</scope>
    <source>
        <strain evidence="3 4">DSM 110363</strain>
    </source>
</reference>
<dbReference type="InterPro" id="IPR004152">
    <property type="entry name" value="GAT_dom"/>
</dbReference>
<name>A0A7C8MSQ7_9PEZI</name>
<dbReference type="InParanoid" id="A0A7C8MSQ7"/>
<evidence type="ECO:0000256" key="1">
    <source>
        <dbReference type="SAM" id="MobiDB-lite"/>
    </source>
</evidence>
<dbReference type="OrthoDB" id="5393057at2759"/>
<dbReference type="PROSITE" id="PS50909">
    <property type="entry name" value="GAT"/>
    <property type="match status" value="1"/>
</dbReference>
<accession>A0A7C8MSQ7</accession>
<dbReference type="SUPFAM" id="SSF89009">
    <property type="entry name" value="GAT-like domain"/>
    <property type="match status" value="1"/>
</dbReference>
<feature type="domain" description="GAT" evidence="2">
    <location>
        <begin position="226"/>
        <end position="315"/>
    </location>
</feature>
<feature type="compositionally biased region" description="Basic and acidic residues" evidence="1">
    <location>
        <begin position="334"/>
        <end position="348"/>
    </location>
</feature>
<dbReference type="GO" id="GO:0043130">
    <property type="term" value="F:ubiquitin binding"/>
    <property type="evidence" value="ECO:0007669"/>
    <property type="project" value="InterPro"/>
</dbReference>
<organism evidence="3 4">
    <name type="scientific">Xylaria multiplex</name>
    <dbReference type="NCBI Taxonomy" id="323545"/>
    <lineage>
        <taxon>Eukaryota</taxon>
        <taxon>Fungi</taxon>
        <taxon>Dikarya</taxon>
        <taxon>Ascomycota</taxon>
        <taxon>Pezizomycotina</taxon>
        <taxon>Sordariomycetes</taxon>
        <taxon>Xylariomycetidae</taxon>
        <taxon>Xylariales</taxon>
        <taxon>Xylariaceae</taxon>
        <taxon>Xylaria</taxon>
    </lineage>
</organism>
<dbReference type="InterPro" id="IPR008942">
    <property type="entry name" value="ENTH_VHS"/>
</dbReference>
<protein>
    <recommendedName>
        <fullName evidence="2">GAT domain-containing protein</fullName>
    </recommendedName>
</protein>
<sequence>MKSLKMSKVFNTIKRRNTSGLDVSINSDDNSPEAVAGRSVKFFCESNGPNSADDEVIHLPPIVEAAESSPGAAKLCADMIRDYLKKDYITRPDFQYNALMLVRILSDNPGPTFTRNLDQEFAKTTKELLKNARNERVRQMLMETLDSFETTKFYDEGLVPMIEMWKKEKEKAQKSSYSTGAPVQSYLRRRQQQPPPQATHMMMTAPPVDRHSQNYFARDHRNRRLPEPVELAGRLEEARTSAKLLQQVVTNTAPGEVLDNDLIKEFAERCQSASRSIQGYMTSENPSPDNETMESLIDTNEQLQTALNLHQRAMLNARKHVASLANDGNDLVSLDDRQTQTDEREPGYSRRPSPPDTGLGIRVTSGSGSRQPAAPPRETNGKGKGREYEPLTYAGSSAGPSRSRTPPVEEDPFRDPDESAGSNAAKGSSSRYLDQEPRLAFEPFHPGFDSTPSYAGRQESAVGKEAMHGAVENSSSRKDTDVTPVSRPTDSDNDSLYDVSPPKQKEPIYRY</sequence>
<dbReference type="InterPro" id="IPR038425">
    <property type="entry name" value="GAT_sf"/>
</dbReference>
<dbReference type="Proteomes" id="UP000481858">
    <property type="component" value="Unassembled WGS sequence"/>
</dbReference>
<evidence type="ECO:0000313" key="3">
    <source>
        <dbReference type="EMBL" id="KAF2970530.1"/>
    </source>
</evidence>
<dbReference type="EMBL" id="WUBL01000022">
    <property type="protein sequence ID" value="KAF2970530.1"/>
    <property type="molecule type" value="Genomic_DNA"/>
</dbReference>
<evidence type="ECO:0000259" key="2">
    <source>
        <dbReference type="PROSITE" id="PS50909"/>
    </source>
</evidence>
<dbReference type="Gene3D" id="1.20.58.160">
    <property type="match status" value="1"/>
</dbReference>
<feature type="region of interest" description="Disordered" evidence="1">
    <location>
        <begin position="328"/>
        <end position="511"/>
    </location>
</feature>
<feature type="compositionally biased region" description="Basic and acidic residues" evidence="1">
    <location>
        <begin position="379"/>
        <end position="389"/>
    </location>
</feature>
<dbReference type="Pfam" id="PF03127">
    <property type="entry name" value="GAT"/>
    <property type="match status" value="1"/>
</dbReference>
<dbReference type="Gene3D" id="1.25.40.90">
    <property type="match status" value="1"/>
</dbReference>
<evidence type="ECO:0000313" key="4">
    <source>
        <dbReference type="Proteomes" id="UP000481858"/>
    </source>
</evidence>
<dbReference type="SUPFAM" id="SSF48464">
    <property type="entry name" value="ENTH/VHS domain"/>
    <property type="match status" value="1"/>
</dbReference>
<gene>
    <name evidence="3" type="ORF">GQX73_g3073</name>
</gene>
<feature type="compositionally biased region" description="Polar residues" evidence="1">
    <location>
        <begin position="394"/>
        <end position="404"/>
    </location>
</feature>
<dbReference type="CDD" id="cd21383">
    <property type="entry name" value="GAT_GGA_Tom1-like"/>
    <property type="match status" value="1"/>
</dbReference>
<dbReference type="AlphaFoldDB" id="A0A7C8MSQ7"/>
<keyword evidence="4" id="KW-1185">Reference proteome</keyword>
<dbReference type="GO" id="GO:0035091">
    <property type="term" value="F:phosphatidylinositol binding"/>
    <property type="evidence" value="ECO:0007669"/>
    <property type="project" value="InterPro"/>
</dbReference>
<feature type="compositionally biased region" description="Low complexity" evidence="1">
    <location>
        <begin position="419"/>
        <end position="430"/>
    </location>
</feature>
<comment type="caution">
    <text evidence="3">The sequence shown here is derived from an EMBL/GenBank/DDBJ whole genome shotgun (WGS) entry which is preliminary data.</text>
</comment>
<feature type="region of interest" description="Disordered" evidence="1">
    <location>
        <begin position="176"/>
        <end position="202"/>
    </location>
</feature>